<reference evidence="1 2" key="1">
    <citation type="submission" date="2015-09" db="EMBL/GenBank/DDBJ databases">
        <title>Sorangium comparison.</title>
        <authorList>
            <person name="Zaburannyi N."/>
            <person name="Bunk B."/>
            <person name="Overmann J."/>
            <person name="Mueller R."/>
        </authorList>
    </citation>
    <scope>NUCLEOTIDE SEQUENCE [LARGE SCALE GENOMIC DNA]</scope>
    <source>
        <strain evidence="1 2">So ce26</strain>
    </source>
</reference>
<name>A0A2L0F0R2_SORCE</name>
<accession>A0A2L0F0R2</accession>
<evidence type="ECO:0000313" key="2">
    <source>
        <dbReference type="Proteomes" id="UP000238348"/>
    </source>
</evidence>
<gene>
    <name evidence="1" type="ORF">SOCE26_065400</name>
</gene>
<evidence type="ECO:0000313" key="1">
    <source>
        <dbReference type="EMBL" id="AUX45059.1"/>
    </source>
</evidence>
<dbReference type="OrthoDB" id="5537039at2"/>
<proteinExistence type="predicted"/>
<sequence>MHAHKLNIIIPADHEIAIRLPEDFPPGPAEVIVLATRGPSERPGVTTRTLEPHPVLGKIVFHEDPSLPLDPEDWPER</sequence>
<dbReference type="EMBL" id="CP012673">
    <property type="protein sequence ID" value="AUX45059.1"/>
    <property type="molecule type" value="Genomic_DNA"/>
</dbReference>
<organism evidence="1 2">
    <name type="scientific">Sorangium cellulosum</name>
    <name type="common">Polyangium cellulosum</name>
    <dbReference type="NCBI Taxonomy" id="56"/>
    <lineage>
        <taxon>Bacteria</taxon>
        <taxon>Pseudomonadati</taxon>
        <taxon>Myxococcota</taxon>
        <taxon>Polyangia</taxon>
        <taxon>Polyangiales</taxon>
        <taxon>Polyangiaceae</taxon>
        <taxon>Sorangium</taxon>
    </lineage>
</organism>
<dbReference type="Proteomes" id="UP000238348">
    <property type="component" value="Chromosome"/>
</dbReference>
<dbReference type="AlphaFoldDB" id="A0A2L0F0R2"/>
<dbReference type="RefSeq" id="WP_104983493.1">
    <property type="nucleotide sequence ID" value="NZ_CP012673.1"/>
</dbReference>
<protein>
    <submittedName>
        <fullName evidence="1">Uncharacterized protein</fullName>
    </submittedName>
</protein>